<proteinExistence type="predicted"/>
<protein>
    <submittedName>
        <fullName evidence="2">Uncharacterized protein</fullName>
    </submittedName>
</protein>
<name>A0A150LS32_9BACI</name>
<feature type="region of interest" description="Disordered" evidence="1">
    <location>
        <begin position="60"/>
        <end position="80"/>
    </location>
</feature>
<dbReference type="EMBL" id="LQYT01000072">
    <property type="protein sequence ID" value="KYD15134.1"/>
    <property type="molecule type" value="Genomic_DNA"/>
</dbReference>
<evidence type="ECO:0000313" key="2">
    <source>
        <dbReference type="EMBL" id="KYD15134.1"/>
    </source>
</evidence>
<gene>
    <name evidence="2" type="ORF">B4135_2702</name>
</gene>
<dbReference type="AlphaFoldDB" id="A0A150LS32"/>
<evidence type="ECO:0000313" key="3">
    <source>
        <dbReference type="Proteomes" id="UP000075683"/>
    </source>
</evidence>
<comment type="caution">
    <text evidence="2">The sequence shown here is derived from an EMBL/GenBank/DDBJ whole genome shotgun (WGS) entry which is preliminary data.</text>
</comment>
<accession>A0A150LS32</accession>
<organism evidence="2 3">
    <name type="scientific">Caldibacillus debilis</name>
    <dbReference type="NCBI Taxonomy" id="301148"/>
    <lineage>
        <taxon>Bacteria</taxon>
        <taxon>Bacillati</taxon>
        <taxon>Bacillota</taxon>
        <taxon>Bacilli</taxon>
        <taxon>Bacillales</taxon>
        <taxon>Bacillaceae</taxon>
        <taxon>Caldibacillus</taxon>
    </lineage>
</organism>
<dbReference type="Proteomes" id="UP000075683">
    <property type="component" value="Unassembled WGS sequence"/>
</dbReference>
<reference evidence="2 3" key="1">
    <citation type="submission" date="2016-01" db="EMBL/GenBank/DDBJ databases">
        <title>Draft Genome Sequences of Seven Thermophilic Sporeformers Isolated from Foods.</title>
        <authorList>
            <person name="Berendsen E.M."/>
            <person name="Wells-Bennik M.H."/>
            <person name="Krawcyk A.O."/>
            <person name="De Jong A."/>
            <person name="Holsappel S."/>
            <person name="Eijlander R.T."/>
            <person name="Kuipers O.P."/>
        </authorList>
    </citation>
    <scope>NUCLEOTIDE SEQUENCE [LARGE SCALE GENOMIC DNA]</scope>
    <source>
        <strain evidence="2 3">B4135</strain>
    </source>
</reference>
<sequence>MTFNRKGKGRCASVFASLFFLPASIFPGHRPTGKSSFEKMPQNSYGGWRRLGRESCFSGGKEGECHARSLEEGEPPSIIA</sequence>
<feature type="compositionally biased region" description="Basic and acidic residues" evidence="1">
    <location>
        <begin position="61"/>
        <end position="71"/>
    </location>
</feature>
<evidence type="ECO:0000256" key="1">
    <source>
        <dbReference type="SAM" id="MobiDB-lite"/>
    </source>
</evidence>
<dbReference type="STRING" id="301148.B4135_2702"/>